<protein>
    <recommendedName>
        <fullName evidence="4">3',5'-cyclic-nucleotide phosphodiesterase</fullName>
    </recommendedName>
</protein>
<dbReference type="EMBL" id="JWLZ01000193">
    <property type="protein sequence ID" value="KHT61798.1"/>
    <property type="molecule type" value="Genomic_DNA"/>
</dbReference>
<evidence type="ECO:0000313" key="2">
    <source>
        <dbReference type="EMBL" id="KHT61798.1"/>
    </source>
</evidence>
<gene>
    <name evidence="2" type="ORF">RJ45_21025</name>
</gene>
<evidence type="ECO:0008006" key="4">
    <source>
        <dbReference type="Google" id="ProtNLM"/>
    </source>
</evidence>
<dbReference type="InterPro" id="IPR007435">
    <property type="entry name" value="DUF484"/>
</dbReference>
<proteinExistence type="predicted"/>
<reference evidence="2 3" key="1">
    <citation type="submission" date="2014-12" db="EMBL/GenBank/DDBJ databases">
        <title>Genome sequencing of Photobacterium gaetbulicola AD005a.</title>
        <authorList>
            <person name="Adrian T.G.S."/>
            <person name="Chan K.G."/>
        </authorList>
    </citation>
    <scope>NUCLEOTIDE SEQUENCE [LARGE SCALE GENOMIC DNA]</scope>
    <source>
        <strain evidence="2 3">AD005a</strain>
    </source>
</reference>
<accession>A0A0B9FZ27</accession>
<dbReference type="Pfam" id="PF04340">
    <property type="entry name" value="DUF484"/>
    <property type="match status" value="1"/>
</dbReference>
<dbReference type="PANTHER" id="PTHR38765">
    <property type="entry name" value="DUF484 DOMAIN-CONTAINING PROTEIN"/>
    <property type="match status" value="1"/>
</dbReference>
<name>A0A0B9FZ27_9GAMM</name>
<organism evidence="2 3">
    <name type="scientific">Photobacterium gaetbulicola</name>
    <dbReference type="NCBI Taxonomy" id="1295392"/>
    <lineage>
        <taxon>Bacteria</taxon>
        <taxon>Pseudomonadati</taxon>
        <taxon>Pseudomonadota</taxon>
        <taxon>Gammaproteobacteria</taxon>
        <taxon>Vibrionales</taxon>
        <taxon>Vibrionaceae</taxon>
        <taxon>Photobacterium</taxon>
    </lineage>
</organism>
<evidence type="ECO:0000313" key="3">
    <source>
        <dbReference type="Proteomes" id="UP000031278"/>
    </source>
</evidence>
<keyword evidence="1" id="KW-0175">Coiled coil</keyword>
<evidence type="ECO:0000256" key="1">
    <source>
        <dbReference type="SAM" id="Coils"/>
    </source>
</evidence>
<comment type="caution">
    <text evidence="2">The sequence shown here is derived from an EMBL/GenBank/DDBJ whole genome shotgun (WGS) entry which is preliminary data.</text>
</comment>
<dbReference type="RefSeq" id="WP_039467000.1">
    <property type="nucleotide sequence ID" value="NZ_JWLZ01000193.1"/>
</dbReference>
<dbReference type="Proteomes" id="UP000031278">
    <property type="component" value="Unassembled WGS sequence"/>
</dbReference>
<dbReference type="SUPFAM" id="SSF55781">
    <property type="entry name" value="GAF domain-like"/>
    <property type="match status" value="1"/>
</dbReference>
<dbReference type="InterPro" id="IPR029016">
    <property type="entry name" value="GAF-like_dom_sf"/>
</dbReference>
<dbReference type="AlphaFoldDB" id="A0A0B9FZ27"/>
<feature type="coiled-coil region" evidence="1">
    <location>
        <begin position="55"/>
        <end position="82"/>
    </location>
</feature>
<dbReference type="Gene3D" id="3.30.450.40">
    <property type="match status" value="1"/>
</dbReference>
<dbReference type="PANTHER" id="PTHR38765:SF1">
    <property type="entry name" value="DUF484 DOMAIN-CONTAINING PROTEIN"/>
    <property type="match status" value="1"/>
</dbReference>
<sequence length="234" mass="26512">MTDLSQLDVSAPDEGHVSLNEQAVADFLLANPDFFVRHPELLSRIQVHHADRGVVSLVDIQLERLRSNVGELEEKITGLVGAATQNSQLFHTFAKAQQQLFQTHNIYQALCVLETLAEELGLDVSLRLFDSLDDNLFLERRSFDSFSRSRLSSRSVYLGRLRKHEAELLFAQPPQLGSFLVLPLGNDRPFGVLSFASVDGGHFQPEMDTLFVEQLAMILTKLIHHWEYTREVIE</sequence>